<protein>
    <submittedName>
        <fullName evidence="2">Uncharacterized protein</fullName>
    </submittedName>
</protein>
<accession>A0A433VCJ4</accession>
<dbReference type="AlphaFoldDB" id="A0A433VCJ4"/>
<feature type="signal peptide" evidence="1">
    <location>
        <begin position="1"/>
        <end position="22"/>
    </location>
</feature>
<dbReference type="Proteomes" id="UP000271624">
    <property type="component" value="Unassembled WGS sequence"/>
</dbReference>
<name>A0A433VCJ4_9CYAN</name>
<dbReference type="RefSeq" id="WP_127083110.1">
    <property type="nucleotide sequence ID" value="NZ_RSCL01000012.1"/>
</dbReference>
<comment type="caution">
    <text evidence="2">The sequence shown here is derived from an EMBL/GenBank/DDBJ whole genome shotgun (WGS) entry which is preliminary data.</text>
</comment>
<organism evidence="2 3">
    <name type="scientific">Dulcicalothrix desertica PCC 7102</name>
    <dbReference type="NCBI Taxonomy" id="232991"/>
    <lineage>
        <taxon>Bacteria</taxon>
        <taxon>Bacillati</taxon>
        <taxon>Cyanobacteriota</taxon>
        <taxon>Cyanophyceae</taxon>
        <taxon>Nostocales</taxon>
        <taxon>Calotrichaceae</taxon>
        <taxon>Dulcicalothrix</taxon>
    </lineage>
</organism>
<reference evidence="2" key="1">
    <citation type="submission" date="2018-12" db="EMBL/GenBank/DDBJ databases">
        <authorList>
            <person name="Will S."/>
            <person name="Neumann-Schaal M."/>
            <person name="Henke P."/>
        </authorList>
    </citation>
    <scope>NUCLEOTIDE SEQUENCE</scope>
    <source>
        <strain evidence="2">PCC 7102</strain>
    </source>
</reference>
<proteinExistence type="predicted"/>
<keyword evidence="1" id="KW-0732">Signal</keyword>
<gene>
    <name evidence="2" type="ORF">DSM106972_047460</name>
</gene>
<sequence length="149" mass="17477">MKKFISTLICLLWLLTSDAVSAGGSSWEYQVVKFKKTSPTSAEFFLRHTRQKHNYPRKQCKEILVRAQYRPEAFWRKTWSRFVSEKTQNQALLLLEEAFQKKKPTLFGEMAIGLKKVNGKSCVFESRGLNILYEHISKQNVVYSYYDPI</sequence>
<evidence type="ECO:0000256" key="1">
    <source>
        <dbReference type="SAM" id="SignalP"/>
    </source>
</evidence>
<dbReference type="OrthoDB" id="485817at2"/>
<evidence type="ECO:0000313" key="2">
    <source>
        <dbReference type="EMBL" id="RUT03832.1"/>
    </source>
</evidence>
<reference evidence="2" key="2">
    <citation type="journal article" date="2019" name="Genome Biol. Evol.">
        <title>Day and night: Metabolic profiles and evolutionary relationships of six axenic non-marine cyanobacteria.</title>
        <authorList>
            <person name="Will S.E."/>
            <person name="Henke P."/>
            <person name="Boedeker C."/>
            <person name="Huang S."/>
            <person name="Brinkmann H."/>
            <person name="Rohde M."/>
            <person name="Jarek M."/>
            <person name="Friedl T."/>
            <person name="Seufert S."/>
            <person name="Schumacher M."/>
            <person name="Overmann J."/>
            <person name="Neumann-Schaal M."/>
            <person name="Petersen J."/>
        </authorList>
    </citation>
    <scope>NUCLEOTIDE SEQUENCE [LARGE SCALE GENOMIC DNA]</scope>
    <source>
        <strain evidence="2">PCC 7102</strain>
    </source>
</reference>
<evidence type="ECO:0000313" key="3">
    <source>
        <dbReference type="Proteomes" id="UP000271624"/>
    </source>
</evidence>
<keyword evidence="3" id="KW-1185">Reference proteome</keyword>
<feature type="chain" id="PRO_5030092521" evidence="1">
    <location>
        <begin position="23"/>
        <end position="149"/>
    </location>
</feature>
<dbReference type="EMBL" id="RSCL01000012">
    <property type="protein sequence ID" value="RUT03832.1"/>
    <property type="molecule type" value="Genomic_DNA"/>
</dbReference>